<reference evidence="1 2" key="1">
    <citation type="journal article" date="2022" name="New Phytol.">
        <title>Ecological generalism drives hyperdiversity of secondary metabolite gene clusters in xylarialean endophytes.</title>
        <authorList>
            <person name="Franco M.E.E."/>
            <person name="Wisecaver J.H."/>
            <person name="Arnold A.E."/>
            <person name="Ju Y.M."/>
            <person name="Slot J.C."/>
            <person name="Ahrendt S."/>
            <person name="Moore L.P."/>
            <person name="Eastman K.E."/>
            <person name="Scott K."/>
            <person name="Konkel Z."/>
            <person name="Mondo S.J."/>
            <person name="Kuo A."/>
            <person name="Hayes R.D."/>
            <person name="Haridas S."/>
            <person name="Andreopoulos B."/>
            <person name="Riley R."/>
            <person name="LaButti K."/>
            <person name="Pangilinan J."/>
            <person name="Lipzen A."/>
            <person name="Amirebrahimi M."/>
            <person name="Yan J."/>
            <person name="Adam C."/>
            <person name="Keymanesh K."/>
            <person name="Ng V."/>
            <person name="Louie K."/>
            <person name="Northen T."/>
            <person name="Drula E."/>
            <person name="Henrissat B."/>
            <person name="Hsieh H.M."/>
            <person name="Youens-Clark K."/>
            <person name="Lutzoni F."/>
            <person name="Miadlikowska J."/>
            <person name="Eastwood D.C."/>
            <person name="Hamelin R.C."/>
            <person name="Grigoriev I.V."/>
            <person name="U'Ren J.M."/>
        </authorList>
    </citation>
    <scope>NUCLEOTIDE SEQUENCE [LARGE SCALE GENOMIC DNA]</scope>
    <source>
        <strain evidence="1 2">ER1909</strain>
    </source>
</reference>
<sequence length="421" mass="49059">MSPNVFSMFPYSAMPHDHDPCRDHPGYDQWYAESESSEPLSDGMSQLLRRELENIFYESAARHRRDDCDEVEIRQRWYRDPDNYGMMPTLNHLQIDEAYFTSIRHYSELEYYLNKTTAMYIDVPGKLDCYSDVNMGRYIYRQWYRMHGGRPSLQRHHYFTNATWIRENGPHTISEIIKFHRSLCDSVSARLDDPVGFGNYRNFKNPEDSEDSEDSGDLELRSSGDRPTPSYSAKSWRSHGFTLGHLYRAMFIVVDDQVARDIVRGARLGREAGWERNISQYTVLLVKTGDDTHLSSPICFNPLVESGMTLAVNRADVGGNVEGEDVVRVKLDVAMKFILDLVHREEEAIPCVRQAAELLREEHDNECQRWVERVLEHAMEVGIDNNGFTWQCIRRAQARLNGEAFDVEQINPIFEALTYWW</sequence>
<protein>
    <submittedName>
        <fullName evidence="1">Uncharacterized protein</fullName>
    </submittedName>
</protein>
<proteinExistence type="predicted"/>
<keyword evidence="2" id="KW-1185">Reference proteome</keyword>
<dbReference type="Proteomes" id="UP001497680">
    <property type="component" value="Unassembled WGS sequence"/>
</dbReference>
<gene>
    <name evidence="1" type="ORF">F4821DRAFT_138681</name>
</gene>
<organism evidence="1 2">
    <name type="scientific">Hypoxylon rubiginosum</name>
    <dbReference type="NCBI Taxonomy" id="110542"/>
    <lineage>
        <taxon>Eukaryota</taxon>
        <taxon>Fungi</taxon>
        <taxon>Dikarya</taxon>
        <taxon>Ascomycota</taxon>
        <taxon>Pezizomycotina</taxon>
        <taxon>Sordariomycetes</taxon>
        <taxon>Xylariomycetidae</taxon>
        <taxon>Xylariales</taxon>
        <taxon>Hypoxylaceae</taxon>
        <taxon>Hypoxylon</taxon>
    </lineage>
</organism>
<evidence type="ECO:0000313" key="1">
    <source>
        <dbReference type="EMBL" id="KAI6092656.1"/>
    </source>
</evidence>
<dbReference type="EMBL" id="MU394283">
    <property type="protein sequence ID" value="KAI6092656.1"/>
    <property type="molecule type" value="Genomic_DNA"/>
</dbReference>
<comment type="caution">
    <text evidence="1">The sequence shown here is derived from an EMBL/GenBank/DDBJ whole genome shotgun (WGS) entry which is preliminary data.</text>
</comment>
<name>A0ACC0DIJ0_9PEZI</name>
<evidence type="ECO:0000313" key="2">
    <source>
        <dbReference type="Proteomes" id="UP001497680"/>
    </source>
</evidence>
<accession>A0ACC0DIJ0</accession>